<dbReference type="EMBL" id="JBGMDY010000005">
    <property type="protein sequence ID" value="KAL2333753.1"/>
    <property type="molecule type" value="Genomic_DNA"/>
</dbReference>
<evidence type="ECO:0000313" key="2">
    <source>
        <dbReference type="Proteomes" id="UP001603857"/>
    </source>
</evidence>
<accession>A0ABD1ME08</accession>
<comment type="caution">
    <text evidence="1">The sequence shown here is derived from an EMBL/GenBank/DDBJ whole genome shotgun (WGS) entry which is preliminary data.</text>
</comment>
<evidence type="ECO:0000313" key="1">
    <source>
        <dbReference type="EMBL" id="KAL2333753.1"/>
    </source>
</evidence>
<name>A0ABD1ME08_9FABA</name>
<dbReference type="Proteomes" id="UP001603857">
    <property type="component" value="Unassembled WGS sequence"/>
</dbReference>
<dbReference type="Gene3D" id="3.40.395.10">
    <property type="entry name" value="Adenoviral Proteinase, Chain A"/>
    <property type="match status" value="1"/>
</dbReference>
<evidence type="ECO:0008006" key="3">
    <source>
        <dbReference type="Google" id="ProtNLM"/>
    </source>
</evidence>
<protein>
    <recommendedName>
        <fullName evidence="3">Aminotransferase-like plant mobile domain-containing protein</fullName>
    </recommendedName>
</protein>
<proteinExistence type="predicted"/>
<organism evidence="1 2">
    <name type="scientific">Flemingia macrophylla</name>
    <dbReference type="NCBI Taxonomy" id="520843"/>
    <lineage>
        <taxon>Eukaryota</taxon>
        <taxon>Viridiplantae</taxon>
        <taxon>Streptophyta</taxon>
        <taxon>Embryophyta</taxon>
        <taxon>Tracheophyta</taxon>
        <taxon>Spermatophyta</taxon>
        <taxon>Magnoliopsida</taxon>
        <taxon>eudicotyledons</taxon>
        <taxon>Gunneridae</taxon>
        <taxon>Pentapetalae</taxon>
        <taxon>rosids</taxon>
        <taxon>fabids</taxon>
        <taxon>Fabales</taxon>
        <taxon>Fabaceae</taxon>
        <taxon>Papilionoideae</taxon>
        <taxon>50 kb inversion clade</taxon>
        <taxon>NPAAA clade</taxon>
        <taxon>indigoferoid/millettioid clade</taxon>
        <taxon>Phaseoleae</taxon>
        <taxon>Flemingia</taxon>
    </lineage>
</organism>
<reference evidence="1 2" key="1">
    <citation type="submission" date="2024-08" db="EMBL/GenBank/DDBJ databases">
        <title>Insights into the chromosomal genome structure of Flemingia macrophylla.</title>
        <authorList>
            <person name="Ding Y."/>
            <person name="Zhao Y."/>
            <person name="Bi W."/>
            <person name="Wu M."/>
            <person name="Zhao G."/>
            <person name="Gong Y."/>
            <person name="Li W."/>
            <person name="Zhang P."/>
        </authorList>
    </citation>
    <scope>NUCLEOTIDE SEQUENCE [LARGE SCALE GENOMIC DNA]</scope>
    <source>
        <strain evidence="1">DYQJB</strain>
        <tissue evidence="1">Leaf</tissue>
    </source>
</reference>
<dbReference type="AlphaFoldDB" id="A0ABD1ME08"/>
<sequence>MHLLDDLASLDRYNWGMSVYEYLVEGICKATALYNVGKNSSQLHVPGCADVLQVWEIEHLTLPGMASEPRLFPQLREWQNIRLSSSKIQKVFVSGKVVEQITVAPDDLNYPTYIEAMNNANAMYAAHKNKIIDVQNMVVEHNMLMADNKVLHAKIADLEMEVLLLKQLLDRPTDLPASAEFHPEDGTKKCSPKRDRAEIQTSLKLEKQLTILFAYCTSATRNVVLEELVLSNVDNHILSRQDLQTMRQRNWVNNMTLLFGSYVIMTDTTQSDRKTRYMLSSLFASITNKRNTWGRPQAKEKVEHQKLEEFCSKVTNPYGRDAAI</sequence>
<keyword evidence="2" id="KW-1185">Reference proteome</keyword>
<gene>
    <name evidence="1" type="ORF">Fmac_014966</name>
</gene>